<gene>
    <name evidence="1" type="ORF">FHX73_115289</name>
</gene>
<sequence>MEGPALSPREQQLLDEIEADLRTDAVLDTELSTMRIVHLRRLLHLFTPWRHQHPRPPRA</sequence>
<evidence type="ECO:0000313" key="2">
    <source>
        <dbReference type="Proteomes" id="UP000317940"/>
    </source>
</evidence>
<dbReference type="EMBL" id="VIWT01000001">
    <property type="protein sequence ID" value="TWG01396.1"/>
    <property type="molecule type" value="Genomic_DNA"/>
</dbReference>
<protein>
    <submittedName>
        <fullName evidence="1">Uncharacterized protein</fullName>
    </submittedName>
</protein>
<dbReference type="AlphaFoldDB" id="A0A561UPU5"/>
<comment type="caution">
    <text evidence="1">The sequence shown here is derived from an EMBL/GenBank/DDBJ whole genome shotgun (WGS) entry which is preliminary data.</text>
</comment>
<keyword evidence="2" id="KW-1185">Reference proteome</keyword>
<reference evidence="1 2" key="1">
    <citation type="submission" date="2019-06" db="EMBL/GenBank/DDBJ databases">
        <title>Sequencing the genomes of 1000 actinobacteria strains.</title>
        <authorList>
            <person name="Klenk H.-P."/>
        </authorList>
    </citation>
    <scope>NUCLEOTIDE SEQUENCE [LARGE SCALE GENOMIC DNA]</scope>
    <source>
        <strain evidence="1 2">DSM 44826</strain>
    </source>
</reference>
<dbReference type="RefSeq" id="WP_145907647.1">
    <property type="nucleotide sequence ID" value="NZ_BAAAMZ010000007.1"/>
</dbReference>
<name>A0A561UPU5_9ACTN</name>
<dbReference type="Proteomes" id="UP000317940">
    <property type="component" value="Unassembled WGS sequence"/>
</dbReference>
<proteinExistence type="predicted"/>
<evidence type="ECO:0000313" key="1">
    <source>
        <dbReference type="EMBL" id="TWG01396.1"/>
    </source>
</evidence>
<accession>A0A561UPU5</accession>
<organism evidence="1 2">
    <name type="scientific">Kitasatospora viridis</name>
    <dbReference type="NCBI Taxonomy" id="281105"/>
    <lineage>
        <taxon>Bacteria</taxon>
        <taxon>Bacillati</taxon>
        <taxon>Actinomycetota</taxon>
        <taxon>Actinomycetes</taxon>
        <taxon>Kitasatosporales</taxon>
        <taxon>Streptomycetaceae</taxon>
        <taxon>Kitasatospora</taxon>
    </lineage>
</organism>
<dbReference type="OrthoDB" id="4329386at2"/>